<feature type="region of interest" description="Disordered" evidence="1">
    <location>
        <begin position="42"/>
        <end position="106"/>
    </location>
</feature>
<gene>
    <name evidence="2" type="ORF">AK812_SmicGene15482</name>
</gene>
<dbReference type="AlphaFoldDB" id="A0A1Q9E2X1"/>
<dbReference type="EMBL" id="LSRX01000282">
    <property type="protein sequence ID" value="OLQ01775.1"/>
    <property type="molecule type" value="Genomic_DNA"/>
</dbReference>
<accession>A0A1Q9E2X1</accession>
<keyword evidence="3" id="KW-1185">Reference proteome</keyword>
<protein>
    <submittedName>
        <fullName evidence="2">Uncharacterized protein</fullName>
    </submittedName>
</protein>
<feature type="region of interest" description="Disordered" evidence="1">
    <location>
        <begin position="197"/>
        <end position="293"/>
    </location>
</feature>
<comment type="caution">
    <text evidence="2">The sequence shown here is derived from an EMBL/GenBank/DDBJ whole genome shotgun (WGS) entry which is preliminary data.</text>
</comment>
<dbReference type="Proteomes" id="UP000186817">
    <property type="component" value="Unassembled WGS sequence"/>
</dbReference>
<reference evidence="2 3" key="1">
    <citation type="submission" date="2016-02" db="EMBL/GenBank/DDBJ databases">
        <title>Genome analysis of coral dinoflagellate symbionts highlights evolutionary adaptations to a symbiotic lifestyle.</title>
        <authorList>
            <person name="Aranda M."/>
            <person name="Li Y."/>
            <person name="Liew Y.J."/>
            <person name="Baumgarten S."/>
            <person name="Simakov O."/>
            <person name="Wilson M."/>
            <person name="Piel J."/>
            <person name="Ashoor H."/>
            <person name="Bougouffa S."/>
            <person name="Bajic V.B."/>
            <person name="Ryu T."/>
            <person name="Ravasi T."/>
            <person name="Bayer T."/>
            <person name="Micklem G."/>
            <person name="Kim H."/>
            <person name="Bhak J."/>
            <person name="Lajeunesse T.C."/>
            <person name="Voolstra C.R."/>
        </authorList>
    </citation>
    <scope>NUCLEOTIDE SEQUENCE [LARGE SCALE GENOMIC DNA]</scope>
    <source>
        <strain evidence="2 3">CCMP2467</strain>
    </source>
</reference>
<sequence length="439" mass="44926">MLSPSARTRDAWGIEVLANGQPLWAVCKDLAEQGLVAINIGGAGEGKTKETGTEGSGGREGEQGGPTGSEGSNGCRPQRSRHSTGPAASEEANEQGGLGAPAATNLKCKDNKSAPLRAHQLRVGAFLSPACQAKSGALVLALVLARSATSIERGDQGGIDSKLRAAPERESICDDLDAAIIEALGVDVGVAHQNIAGNCSPSLSANTGSSTLEREPTRAQDARTGASSAVVTERDDRTAAATSCSVERQGQAKPAEQQSAENRRVQGELVGRRQGGEDPRGEQSTLGLKQGQGRRVKHCAEAAGGAIIDSTGSGPLPASHLCRPSPHLACHAETVAAPLGQLCVPLNVPKHGYTQNLRAGAAVGLSCLALRAPAQRAACTAAFVLRWFALLAFLAAQTFAASLVSLPLSGTANIDGDMPLLSDVLADSAEQPSLASRMP</sequence>
<organism evidence="2 3">
    <name type="scientific">Symbiodinium microadriaticum</name>
    <name type="common">Dinoflagellate</name>
    <name type="synonym">Zooxanthella microadriatica</name>
    <dbReference type="NCBI Taxonomy" id="2951"/>
    <lineage>
        <taxon>Eukaryota</taxon>
        <taxon>Sar</taxon>
        <taxon>Alveolata</taxon>
        <taxon>Dinophyceae</taxon>
        <taxon>Suessiales</taxon>
        <taxon>Symbiodiniaceae</taxon>
        <taxon>Symbiodinium</taxon>
    </lineage>
</organism>
<feature type="compositionally biased region" description="Basic and acidic residues" evidence="1">
    <location>
        <begin position="46"/>
        <end position="62"/>
    </location>
</feature>
<feature type="compositionally biased region" description="Polar residues" evidence="1">
    <location>
        <begin position="197"/>
        <end position="211"/>
    </location>
</feature>
<feature type="compositionally biased region" description="Basic and acidic residues" evidence="1">
    <location>
        <begin position="261"/>
        <end position="281"/>
    </location>
</feature>
<evidence type="ECO:0000256" key="1">
    <source>
        <dbReference type="SAM" id="MobiDB-lite"/>
    </source>
</evidence>
<evidence type="ECO:0000313" key="3">
    <source>
        <dbReference type="Proteomes" id="UP000186817"/>
    </source>
</evidence>
<evidence type="ECO:0000313" key="2">
    <source>
        <dbReference type="EMBL" id="OLQ01775.1"/>
    </source>
</evidence>
<feature type="compositionally biased region" description="Basic and acidic residues" evidence="1">
    <location>
        <begin position="212"/>
        <end position="221"/>
    </location>
</feature>
<proteinExistence type="predicted"/>
<name>A0A1Q9E2X1_SYMMI</name>